<dbReference type="AlphaFoldDB" id="A0A4Y9EPY7"/>
<reference evidence="2 3" key="1">
    <citation type="submission" date="2019-02" db="EMBL/GenBank/DDBJ databases">
        <title>Polymorphobacter sp. isolated from the lake at the Tibet of China.</title>
        <authorList>
            <person name="Li A."/>
        </authorList>
    </citation>
    <scope>NUCLEOTIDE SEQUENCE [LARGE SCALE GENOMIC DNA]</scope>
    <source>
        <strain evidence="2 3">DJ1R-1</strain>
    </source>
</reference>
<dbReference type="Pfam" id="PF11233">
    <property type="entry name" value="DUF3035"/>
    <property type="match status" value="1"/>
</dbReference>
<protein>
    <submittedName>
        <fullName evidence="2">DUF3035 domain-containing protein</fullName>
    </submittedName>
</protein>
<evidence type="ECO:0000256" key="1">
    <source>
        <dbReference type="SAM" id="MobiDB-lite"/>
    </source>
</evidence>
<dbReference type="Proteomes" id="UP000297737">
    <property type="component" value="Unassembled WGS sequence"/>
</dbReference>
<gene>
    <name evidence="2" type="ORF">EUV02_01150</name>
</gene>
<dbReference type="OrthoDB" id="8478256at2"/>
<dbReference type="RefSeq" id="WP_135244396.1">
    <property type="nucleotide sequence ID" value="NZ_SIHO01000001.1"/>
</dbReference>
<evidence type="ECO:0000313" key="2">
    <source>
        <dbReference type="EMBL" id="TFU05671.1"/>
    </source>
</evidence>
<dbReference type="PROSITE" id="PS51257">
    <property type="entry name" value="PROKAR_LIPOPROTEIN"/>
    <property type="match status" value="1"/>
</dbReference>
<dbReference type="InterPro" id="IPR021395">
    <property type="entry name" value="DUF3035"/>
</dbReference>
<evidence type="ECO:0000313" key="3">
    <source>
        <dbReference type="Proteomes" id="UP000297737"/>
    </source>
</evidence>
<accession>A0A4Y9EPY7</accession>
<keyword evidence="3" id="KW-1185">Reference proteome</keyword>
<name>A0A4Y9EPY7_9SPHN</name>
<dbReference type="EMBL" id="SIHO01000001">
    <property type="protein sequence ID" value="TFU05671.1"/>
    <property type="molecule type" value="Genomic_DNA"/>
</dbReference>
<comment type="caution">
    <text evidence="2">The sequence shown here is derived from an EMBL/GenBank/DDBJ whole genome shotgun (WGS) entry which is preliminary data.</text>
</comment>
<organism evidence="2 3">
    <name type="scientific">Glacieibacterium arshaanense</name>
    <dbReference type="NCBI Taxonomy" id="2511025"/>
    <lineage>
        <taxon>Bacteria</taxon>
        <taxon>Pseudomonadati</taxon>
        <taxon>Pseudomonadota</taxon>
        <taxon>Alphaproteobacteria</taxon>
        <taxon>Sphingomonadales</taxon>
        <taxon>Sphingosinicellaceae</taxon>
        <taxon>Glacieibacterium</taxon>
    </lineage>
</organism>
<proteinExistence type="predicted"/>
<feature type="region of interest" description="Disordered" evidence="1">
    <location>
        <begin position="77"/>
        <end position="115"/>
    </location>
</feature>
<sequence>MRLGSNKFVVVSVVALAALGVTGCKKTSYKNSNSPDEFAISRNAPLVVPPDFALVPPKPGAPRALGADSQTQAVEALFGPGAKPPPKSASEQQLLDKAGATKPDPSARSTAGDATNAAMVDKGAFVQELLAARPGSTNAAVASVSTGG</sequence>